<dbReference type="RefSeq" id="WP_034572834.1">
    <property type="nucleotide sequence ID" value="NZ_JRMP02000027.1"/>
</dbReference>
<evidence type="ECO:0000313" key="3">
    <source>
        <dbReference type="Proteomes" id="UP000029714"/>
    </source>
</evidence>
<sequence length="215" mass="24778">MKFIAITQRLIKAENYYELRETLGLQWGELFHKNELFKGFLPLPLSYEIPFSKYLESKQVKAVILSGGNDLSLFSDSDLSILRDKYESSVIESCMRHNIPLLGVCRGAQMIAHFFGSVIESNTFSKIDSINHIKSHNIIMKNEIFKANSFHNFCITKLGDDLETLAIANDNTIESFKHKTLPIYAIMWHIERENGLENTSILRKWLKNVANYKLT</sequence>
<dbReference type="PROSITE" id="PS51273">
    <property type="entry name" value="GATASE_TYPE_1"/>
    <property type="match status" value="1"/>
</dbReference>
<evidence type="ECO:0000313" key="1">
    <source>
        <dbReference type="EMBL" id="MWV70502.1"/>
    </source>
</evidence>
<dbReference type="OrthoDB" id="9813383at2"/>
<dbReference type="Pfam" id="PF07722">
    <property type="entry name" value="Peptidase_C26"/>
    <property type="match status" value="1"/>
</dbReference>
<dbReference type="EMBL" id="QBIU01000002">
    <property type="protein sequence ID" value="MWV70502.1"/>
    <property type="molecule type" value="Genomic_DNA"/>
</dbReference>
<keyword evidence="2" id="KW-0378">Hydrolase</keyword>
<comment type="caution">
    <text evidence="2">The sequence shown here is derived from an EMBL/GenBank/DDBJ whole genome shotgun (WGS) entry which is preliminary data.</text>
</comment>
<dbReference type="NCBIfam" id="NF045546">
    <property type="entry name" value="GCDPHdlase"/>
    <property type="match status" value="1"/>
</dbReference>
<dbReference type="EMBL" id="JRMP02000027">
    <property type="protein sequence ID" value="TLD91856.1"/>
    <property type="molecule type" value="Genomic_DNA"/>
</dbReference>
<keyword evidence="3" id="KW-1185">Reference proteome</keyword>
<dbReference type="InterPro" id="IPR011697">
    <property type="entry name" value="Peptidase_C26"/>
</dbReference>
<gene>
    <name evidence="1" type="ORF">DCO61_11000</name>
    <name evidence="2" type="ORF">LS64_011300</name>
</gene>
<dbReference type="Proteomes" id="UP000029714">
    <property type="component" value="Unassembled WGS sequence"/>
</dbReference>
<reference evidence="1 4" key="4">
    <citation type="submission" date="2019-12" db="EMBL/GenBank/DDBJ databases">
        <title>Multi-Generational Helicobacter saguini Isolates.</title>
        <authorList>
            <person name="Mannion A."/>
            <person name="Shen Z."/>
            <person name="Fox J.G."/>
        </authorList>
    </citation>
    <scope>NUCLEOTIDE SEQUENCE [LARGE SCALE GENOMIC DNA]</scope>
    <source>
        <strain evidence="1">16-048</strain>
        <strain evidence="4">16-048 (F4)</strain>
    </source>
</reference>
<dbReference type="AlphaFoldDB" id="A0A347VPM0"/>
<reference evidence="2" key="3">
    <citation type="submission" date="2018-04" db="EMBL/GenBank/DDBJ databases">
        <authorList>
            <person name="Sheh A."/>
            <person name="Shen Z."/>
            <person name="Mannion A.J."/>
            <person name="Fox J.G."/>
        </authorList>
    </citation>
    <scope>NUCLEOTIDE SEQUENCE</scope>
    <source>
        <strain evidence="2">MIT 97-6194</strain>
    </source>
</reference>
<dbReference type="InterPro" id="IPR029062">
    <property type="entry name" value="Class_I_gatase-like"/>
</dbReference>
<dbReference type="GO" id="GO:0005829">
    <property type="term" value="C:cytosol"/>
    <property type="evidence" value="ECO:0007669"/>
    <property type="project" value="TreeGrafter"/>
</dbReference>
<evidence type="ECO:0000313" key="4">
    <source>
        <dbReference type="Proteomes" id="UP000477070"/>
    </source>
</evidence>
<dbReference type="InterPro" id="IPR054647">
    <property type="entry name" value="GCDPHdlase"/>
</dbReference>
<dbReference type="Gene3D" id="3.40.50.880">
    <property type="match status" value="1"/>
</dbReference>
<name>A0A347VPM0_9HELI</name>
<dbReference type="Proteomes" id="UP000477070">
    <property type="component" value="Unassembled WGS sequence"/>
</dbReference>
<dbReference type="SUPFAM" id="SSF52317">
    <property type="entry name" value="Class I glutamine amidotransferase-like"/>
    <property type="match status" value="1"/>
</dbReference>
<dbReference type="PANTHER" id="PTHR43235">
    <property type="entry name" value="GLUTAMINE AMIDOTRANSFERASE PB2B2.05-RELATED"/>
    <property type="match status" value="1"/>
</dbReference>
<accession>A0A347VPM0</accession>
<reference evidence="2 3" key="2">
    <citation type="journal article" date="2016" name="Infect. Immun.">
        <title>Helicobacter saguini, a Novel Helicobacter Isolated from Cotton-Top Tamarins with Ulcerative Colitis, Has Proinflammatory Properties and Induces Typhlocolitis and Dysplasia in Gnotobiotic IL-10-/- Mice.</title>
        <authorList>
            <person name="Shen Z."/>
            <person name="Mannion A."/>
            <person name="Whary M.T."/>
            <person name="Muthupalani S."/>
            <person name="Sheh A."/>
            <person name="Feng Y."/>
            <person name="Gong G."/>
            <person name="Vandamme P."/>
            <person name="Holcombe H.R."/>
            <person name="Paster B.J."/>
            <person name="Fox J.G."/>
        </authorList>
    </citation>
    <scope>NUCLEOTIDE SEQUENCE [LARGE SCALE GENOMIC DNA]</scope>
    <source>
        <strain evidence="2 3">MIT 97-6194</strain>
    </source>
</reference>
<protein>
    <submittedName>
        <fullName evidence="2">Gamma-glutamyl-gamma-aminobutyrate hydrolase family protein</fullName>
    </submittedName>
</protein>
<dbReference type="InterPro" id="IPR044668">
    <property type="entry name" value="PuuD-like"/>
</dbReference>
<dbReference type="STRING" id="1548018.LS64_10165"/>
<organism evidence="2 3">
    <name type="scientific">Helicobacter saguini</name>
    <dbReference type="NCBI Taxonomy" id="1548018"/>
    <lineage>
        <taxon>Bacteria</taxon>
        <taxon>Pseudomonadati</taxon>
        <taxon>Campylobacterota</taxon>
        <taxon>Epsilonproteobacteria</taxon>
        <taxon>Campylobacterales</taxon>
        <taxon>Helicobacteraceae</taxon>
        <taxon>Helicobacter</taxon>
    </lineage>
</organism>
<reference evidence="2 3" key="1">
    <citation type="journal article" date="2014" name="Genome Announc.">
        <title>Draft genome sequences of eight enterohepatic helicobacter species isolated from both laboratory and wild rodents.</title>
        <authorList>
            <person name="Sheh A."/>
            <person name="Shen Z."/>
            <person name="Fox J.G."/>
        </authorList>
    </citation>
    <scope>NUCLEOTIDE SEQUENCE [LARGE SCALE GENOMIC DNA]</scope>
    <source>
        <strain evidence="2 3">MIT 97-6194</strain>
    </source>
</reference>
<dbReference type="GO" id="GO:0016811">
    <property type="term" value="F:hydrolase activity, acting on carbon-nitrogen (but not peptide) bonds, in linear amides"/>
    <property type="evidence" value="ECO:0007669"/>
    <property type="project" value="InterPro"/>
</dbReference>
<dbReference type="PANTHER" id="PTHR43235:SF1">
    <property type="entry name" value="GLUTAMINE AMIDOTRANSFERASE PB2B2.05-RELATED"/>
    <property type="match status" value="1"/>
</dbReference>
<evidence type="ECO:0000313" key="2">
    <source>
        <dbReference type="EMBL" id="TLD91856.1"/>
    </source>
</evidence>
<proteinExistence type="predicted"/>